<evidence type="ECO:0000256" key="1">
    <source>
        <dbReference type="SAM" id="MobiDB-lite"/>
    </source>
</evidence>
<dbReference type="InterPro" id="IPR036378">
    <property type="entry name" value="FAS1_dom_sf"/>
</dbReference>
<feature type="region of interest" description="Disordered" evidence="1">
    <location>
        <begin position="307"/>
        <end position="330"/>
    </location>
</feature>
<proteinExistence type="predicted"/>
<comment type="caution">
    <text evidence="4">The sequence shown here is derived from an EMBL/GenBank/DDBJ whole genome shotgun (WGS) entry which is preliminary data.</text>
</comment>
<dbReference type="AlphaFoldDB" id="A0AAE0HSP5"/>
<sequence length="358" mass="36468">MQVKHLLHLAAAQAACAQSLTEVLSSQNSTLSTLIGLLQAQPDLVTALSGLKGITILAPSNDAFTTLLSDPTVASMVESDPTIVPALLSYHVINGTFYASDLTAGPGPVFVPTLLADKNYSTVEGGQRVEVRSDGMGVSIFTGGGAESKVTKADLNFTSGTIHIIDKVLTIPANLTSVLMSSPDLSSLTGAVTKANLAQTLSDVPQLTIFAPNNAAFEAISDVAAGLTVEQLTAVLGYHAIAGAVVYSTDITTTTMNVKTVEGSEVMVRVEDGNVMVNDAKVIMPNILIKNGVVHVIDGVLIPEDLSGSPTPSAGPSTTTSGTPMSPTSSVVTGAAAAKGQFAGVAVVLGGLSIILNL</sequence>
<feature type="domain" description="FAS1" evidence="3">
    <location>
        <begin position="18"/>
        <end position="169"/>
    </location>
</feature>
<dbReference type="EMBL" id="JAUEDM010000011">
    <property type="protein sequence ID" value="KAK3311892.1"/>
    <property type="molecule type" value="Genomic_DNA"/>
</dbReference>
<feature type="chain" id="PRO_5042104587" evidence="2">
    <location>
        <begin position="18"/>
        <end position="358"/>
    </location>
</feature>
<evidence type="ECO:0000313" key="5">
    <source>
        <dbReference type="Proteomes" id="UP001283341"/>
    </source>
</evidence>
<name>A0AAE0HSP5_9PEZI</name>
<dbReference type="FunFam" id="2.30.180.10:FF:000032">
    <property type="entry name" value="Fasciclin domain-containing protein, putative"/>
    <property type="match status" value="1"/>
</dbReference>
<keyword evidence="5" id="KW-1185">Reference proteome</keyword>
<protein>
    <submittedName>
        <fullName evidence="4">FAS1 domain-containing protein</fullName>
    </submittedName>
</protein>
<dbReference type="Gene3D" id="2.30.180.10">
    <property type="entry name" value="FAS1 domain"/>
    <property type="match status" value="2"/>
</dbReference>
<dbReference type="GO" id="GO:0016236">
    <property type="term" value="P:macroautophagy"/>
    <property type="evidence" value="ECO:0007669"/>
    <property type="project" value="TreeGrafter"/>
</dbReference>
<dbReference type="PANTHER" id="PTHR10900">
    <property type="entry name" value="PERIOSTIN-RELATED"/>
    <property type="match status" value="1"/>
</dbReference>
<accession>A0AAE0HSP5</accession>
<feature type="signal peptide" evidence="2">
    <location>
        <begin position="1"/>
        <end position="17"/>
    </location>
</feature>
<dbReference type="Pfam" id="PF02469">
    <property type="entry name" value="Fasciclin"/>
    <property type="match status" value="2"/>
</dbReference>
<organism evidence="4 5">
    <name type="scientific">Apodospora peruviana</name>
    <dbReference type="NCBI Taxonomy" id="516989"/>
    <lineage>
        <taxon>Eukaryota</taxon>
        <taxon>Fungi</taxon>
        <taxon>Dikarya</taxon>
        <taxon>Ascomycota</taxon>
        <taxon>Pezizomycotina</taxon>
        <taxon>Sordariomycetes</taxon>
        <taxon>Sordariomycetidae</taxon>
        <taxon>Sordariales</taxon>
        <taxon>Lasiosphaeriaceae</taxon>
        <taxon>Apodospora</taxon>
    </lineage>
</organism>
<dbReference type="SMART" id="SM00554">
    <property type="entry name" value="FAS1"/>
    <property type="match status" value="2"/>
</dbReference>
<dbReference type="InterPro" id="IPR050904">
    <property type="entry name" value="Adhesion/Biosynth-related"/>
</dbReference>
<dbReference type="PROSITE" id="PS50213">
    <property type="entry name" value="FAS1"/>
    <property type="match status" value="2"/>
</dbReference>
<keyword evidence="2" id="KW-0732">Signal</keyword>
<dbReference type="GO" id="GO:0000329">
    <property type="term" value="C:fungal-type vacuole membrane"/>
    <property type="evidence" value="ECO:0007669"/>
    <property type="project" value="TreeGrafter"/>
</dbReference>
<gene>
    <name evidence="4" type="ORF">B0H66DRAFT_571205</name>
</gene>
<evidence type="ECO:0000256" key="2">
    <source>
        <dbReference type="SAM" id="SignalP"/>
    </source>
</evidence>
<reference evidence="4" key="1">
    <citation type="journal article" date="2023" name="Mol. Phylogenet. Evol.">
        <title>Genome-scale phylogeny and comparative genomics of the fungal order Sordariales.</title>
        <authorList>
            <person name="Hensen N."/>
            <person name="Bonometti L."/>
            <person name="Westerberg I."/>
            <person name="Brannstrom I.O."/>
            <person name="Guillou S."/>
            <person name="Cros-Aarteil S."/>
            <person name="Calhoun S."/>
            <person name="Haridas S."/>
            <person name="Kuo A."/>
            <person name="Mondo S."/>
            <person name="Pangilinan J."/>
            <person name="Riley R."/>
            <person name="LaButti K."/>
            <person name="Andreopoulos B."/>
            <person name="Lipzen A."/>
            <person name="Chen C."/>
            <person name="Yan M."/>
            <person name="Daum C."/>
            <person name="Ng V."/>
            <person name="Clum A."/>
            <person name="Steindorff A."/>
            <person name="Ohm R.A."/>
            <person name="Martin F."/>
            <person name="Silar P."/>
            <person name="Natvig D.O."/>
            <person name="Lalanne C."/>
            <person name="Gautier V."/>
            <person name="Ament-Velasquez S.L."/>
            <person name="Kruys A."/>
            <person name="Hutchinson M.I."/>
            <person name="Powell A.J."/>
            <person name="Barry K."/>
            <person name="Miller A.N."/>
            <person name="Grigoriev I.V."/>
            <person name="Debuchy R."/>
            <person name="Gladieux P."/>
            <person name="Hiltunen Thoren M."/>
            <person name="Johannesson H."/>
        </authorList>
    </citation>
    <scope>NUCLEOTIDE SEQUENCE</scope>
    <source>
        <strain evidence="4">CBS 118394</strain>
    </source>
</reference>
<evidence type="ECO:0000259" key="3">
    <source>
        <dbReference type="PROSITE" id="PS50213"/>
    </source>
</evidence>
<dbReference type="SUPFAM" id="SSF82153">
    <property type="entry name" value="FAS1 domain"/>
    <property type="match status" value="2"/>
</dbReference>
<dbReference type="PANTHER" id="PTHR10900:SF77">
    <property type="entry name" value="FI19380P1"/>
    <property type="match status" value="1"/>
</dbReference>
<dbReference type="Proteomes" id="UP001283341">
    <property type="component" value="Unassembled WGS sequence"/>
</dbReference>
<dbReference type="InterPro" id="IPR000782">
    <property type="entry name" value="FAS1_domain"/>
</dbReference>
<reference evidence="4" key="2">
    <citation type="submission" date="2023-06" db="EMBL/GenBank/DDBJ databases">
        <authorList>
            <consortium name="Lawrence Berkeley National Laboratory"/>
            <person name="Haridas S."/>
            <person name="Hensen N."/>
            <person name="Bonometti L."/>
            <person name="Westerberg I."/>
            <person name="Brannstrom I.O."/>
            <person name="Guillou S."/>
            <person name="Cros-Aarteil S."/>
            <person name="Calhoun S."/>
            <person name="Kuo A."/>
            <person name="Mondo S."/>
            <person name="Pangilinan J."/>
            <person name="Riley R."/>
            <person name="Labutti K."/>
            <person name="Andreopoulos B."/>
            <person name="Lipzen A."/>
            <person name="Chen C."/>
            <person name="Yanf M."/>
            <person name="Daum C."/>
            <person name="Ng V."/>
            <person name="Clum A."/>
            <person name="Steindorff A."/>
            <person name="Ohm R."/>
            <person name="Martin F."/>
            <person name="Silar P."/>
            <person name="Natvig D."/>
            <person name="Lalanne C."/>
            <person name="Gautier V."/>
            <person name="Ament-Velasquez S.L."/>
            <person name="Kruys A."/>
            <person name="Hutchinson M.I."/>
            <person name="Powell A.J."/>
            <person name="Barry K."/>
            <person name="Miller A.N."/>
            <person name="Grigoriev I.V."/>
            <person name="Debuchy R."/>
            <person name="Gladieux P."/>
            <person name="Thoren M.H."/>
            <person name="Johannesson H."/>
        </authorList>
    </citation>
    <scope>NUCLEOTIDE SEQUENCE</scope>
    <source>
        <strain evidence="4">CBS 118394</strain>
    </source>
</reference>
<feature type="domain" description="FAS1" evidence="3">
    <location>
        <begin position="172"/>
        <end position="301"/>
    </location>
</feature>
<evidence type="ECO:0000313" key="4">
    <source>
        <dbReference type="EMBL" id="KAK3311892.1"/>
    </source>
</evidence>